<dbReference type="EMBL" id="CM055763">
    <property type="protein sequence ID" value="KAJ7985131.1"/>
    <property type="molecule type" value="Genomic_DNA"/>
</dbReference>
<reference evidence="1" key="1">
    <citation type="submission" date="2021-05" db="EMBL/GenBank/DDBJ databases">
        <authorList>
            <person name="Pan Q."/>
            <person name="Jouanno E."/>
            <person name="Zahm M."/>
            <person name="Klopp C."/>
            <person name="Cabau C."/>
            <person name="Louis A."/>
            <person name="Berthelot C."/>
            <person name="Parey E."/>
            <person name="Roest Crollius H."/>
            <person name="Montfort J."/>
            <person name="Robinson-Rechavi M."/>
            <person name="Bouchez O."/>
            <person name="Lampietro C."/>
            <person name="Lopez Roques C."/>
            <person name="Donnadieu C."/>
            <person name="Postlethwait J."/>
            <person name="Bobe J."/>
            <person name="Dillon D."/>
            <person name="Chandos A."/>
            <person name="von Hippel F."/>
            <person name="Guiguen Y."/>
        </authorList>
    </citation>
    <scope>NUCLEOTIDE SEQUENCE</scope>
    <source>
        <strain evidence="1">YG-Jan2019</strain>
    </source>
</reference>
<dbReference type="Proteomes" id="UP001157502">
    <property type="component" value="Chromosome 36"/>
</dbReference>
<sequence length="109" mass="12039">MRYLPSSVGLQQWRPTPYSTGTSRDNPGPGRGSASSDPTANSLRRDHQTASVHVTDARPNPRSQEAPSDSIWKVRRIGKQHMASDANEYKSRTTAITATPCTYLRQTLV</sequence>
<proteinExistence type="predicted"/>
<comment type="caution">
    <text evidence="1">The sequence shown here is derived from an EMBL/GenBank/DDBJ whole genome shotgun (WGS) entry which is preliminary data.</text>
</comment>
<evidence type="ECO:0000313" key="2">
    <source>
        <dbReference type="Proteomes" id="UP001157502"/>
    </source>
</evidence>
<protein>
    <submittedName>
        <fullName evidence="1">Uncharacterized protein</fullName>
    </submittedName>
</protein>
<accession>A0ACC2F172</accession>
<organism evidence="1 2">
    <name type="scientific">Dallia pectoralis</name>
    <name type="common">Alaska blackfish</name>
    <dbReference type="NCBI Taxonomy" id="75939"/>
    <lineage>
        <taxon>Eukaryota</taxon>
        <taxon>Metazoa</taxon>
        <taxon>Chordata</taxon>
        <taxon>Craniata</taxon>
        <taxon>Vertebrata</taxon>
        <taxon>Euteleostomi</taxon>
        <taxon>Actinopterygii</taxon>
        <taxon>Neopterygii</taxon>
        <taxon>Teleostei</taxon>
        <taxon>Protacanthopterygii</taxon>
        <taxon>Esociformes</taxon>
        <taxon>Umbridae</taxon>
        <taxon>Dallia</taxon>
    </lineage>
</organism>
<gene>
    <name evidence="1" type="ORF">DPEC_G00348900</name>
</gene>
<keyword evidence="2" id="KW-1185">Reference proteome</keyword>
<name>A0ACC2F172_DALPE</name>
<evidence type="ECO:0000313" key="1">
    <source>
        <dbReference type="EMBL" id="KAJ7985131.1"/>
    </source>
</evidence>